<evidence type="ECO:0000313" key="4">
    <source>
        <dbReference type="EMBL" id="OQX51054.1"/>
    </source>
</evidence>
<dbReference type="InterPro" id="IPR000462">
    <property type="entry name" value="CDP-OH_P_trans"/>
</dbReference>
<feature type="transmembrane region" description="Helical" evidence="3">
    <location>
        <begin position="126"/>
        <end position="146"/>
    </location>
</feature>
<evidence type="ECO:0000256" key="3">
    <source>
        <dbReference type="SAM" id="Phobius"/>
    </source>
</evidence>
<dbReference type="GO" id="GO:0016020">
    <property type="term" value="C:membrane"/>
    <property type="evidence" value="ECO:0007669"/>
    <property type="project" value="InterPro"/>
</dbReference>
<feature type="transmembrane region" description="Helical" evidence="3">
    <location>
        <begin position="67"/>
        <end position="87"/>
    </location>
</feature>
<dbReference type="InterPro" id="IPR043130">
    <property type="entry name" value="CDP-OH_PTrfase_TM_dom"/>
</dbReference>
<feature type="transmembrane region" description="Helical" evidence="3">
    <location>
        <begin position="93"/>
        <end position="114"/>
    </location>
</feature>
<dbReference type="STRING" id="1968527.B5M47_02040"/>
<keyword evidence="3" id="KW-0472">Membrane</keyword>
<feature type="transmembrane region" description="Helical" evidence="3">
    <location>
        <begin position="12"/>
        <end position="29"/>
    </location>
</feature>
<dbReference type="Proteomes" id="UP000192520">
    <property type="component" value="Unassembled WGS sequence"/>
</dbReference>
<dbReference type="InterPro" id="IPR048254">
    <property type="entry name" value="CDP_ALCOHOL_P_TRANSF_CS"/>
</dbReference>
<feature type="transmembrane region" description="Helical" evidence="3">
    <location>
        <begin position="152"/>
        <end position="173"/>
    </location>
</feature>
<dbReference type="EMBL" id="MZGJ01000009">
    <property type="protein sequence ID" value="OQX51054.1"/>
    <property type="molecule type" value="Genomic_DNA"/>
</dbReference>
<dbReference type="PROSITE" id="PS00379">
    <property type="entry name" value="CDP_ALCOHOL_P_TRANSF"/>
    <property type="match status" value="1"/>
</dbReference>
<accession>A0A1W9NY75</accession>
<dbReference type="Gene3D" id="1.20.120.1760">
    <property type="match status" value="1"/>
</dbReference>
<evidence type="ECO:0000256" key="1">
    <source>
        <dbReference type="ARBA" id="ARBA00022679"/>
    </source>
</evidence>
<feature type="transmembrane region" description="Helical" evidence="3">
    <location>
        <begin position="35"/>
        <end position="55"/>
    </location>
</feature>
<dbReference type="GO" id="GO:0008654">
    <property type="term" value="P:phospholipid biosynthetic process"/>
    <property type="evidence" value="ECO:0007669"/>
    <property type="project" value="InterPro"/>
</dbReference>
<reference evidence="5" key="1">
    <citation type="submission" date="2017-03" db="EMBL/GenBank/DDBJ databases">
        <title>Novel pathways for hydrocarbon cycling and metabolic interdependencies in hydrothermal sediment communities.</title>
        <authorList>
            <person name="Dombrowski N."/>
            <person name="Seitz K."/>
            <person name="Teske A."/>
            <person name="Baker B."/>
        </authorList>
    </citation>
    <scope>NUCLEOTIDE SEQUENCE [LARGE SCALE GENOMIC DNA]</scope>
</reference>
<comment type="caution">
    <text evidence="4">The sequence shown here is derived from an EMBL/GenBank/DDBJ whole genome shotgun (WGS) entry which is preliminary data.</text>
</comment>
<organism evidence="4 5">
    <name type="scientific">candidate division CPR3 bacterium 4484_211</name>
    <dbReference type="NCBI Taxonomy" id="1968527"/>
    <lineage>
        <taxon>Bacteria</taxon>
        <taxon>Bacteria division CPR3</taxon>
    </lineage>
</organism>
<keyword evidence="3" id="KW-0812">Transmembrane</keyword>
<keyword evidence="3" id="KW-1133">Transmembrane helix</keyword>
<gene>
    <name evidence="4" type="ORF">B5M47_02040</name>
</gene>
<evidence type="ECO:0000313" key="5">
    <source>
        <dbReference type="Proteomes" id="UP000192520"/>
    </source>
</evidence>
<keyword evidence="1 2" id="KW-0808">Transferase</keyword>
<feature type="transmembrane region" description="Helical" evidence="3">
    <location>
        <begin position="180"/>
        <end position="200"/>
    </location>
</feature>
<comment type="similarity">
    <text evidence="2">Belongs to the CDP-alcohol phosphatidyltransferase class-I family.</text>
</comment>
<dbReference type="GO" id="GO:0016780">
    <property type="term" value="F:phosphotransferase activity, for other substituted phosphate groups"/>
    <property type="evidence" value="ECO:0007669"/>
    <property type="project" value="InterPro"/>
</dbReference>
<dbReference type="Pfam" id="PF01066">
    <property type="entry name" value="CDP-OH_P_transf"/>
    <property type="match status" value="1"/>
</dbReference>
<protein>
    <recommendedName>
        <fullName evidence="6">CDP-diacylglycerol--serine O-phosphatidyltransferase</fullName>
    </recommendedName>
</protein>
<name>A0A1W9NY75_UNCC3</name>
<sequence>MTIIKSLRPPDYLSLTALLFAWISIILIFSGQANWSIITMLVAFAFDVLDGHYARKLGINSRFGRQLDSFVDVLTYLVFAALLFHAFLSPNSFLSIIIGFLILSFGISRLIRFNHEGIIIKKNRKFYRGLTVVHISLIVLICYFLQEFVPCWNGWFSTAILAIFSPLMISNYLSYKFEKLWILAIISLGIAALALFSQYAH</sequence>
<evidence type="ECO:0008006" key="6">
    <source>
        <dbReference type="Google" id="ProtNLM"/>
    </source>
</evidence>
<proteinExistence type="inferred from homology"/>
<dbReference type="AlphaFoldDB" id="A0A1W9NY75"/>
<evidence type="ECO:0000256" key="2">
    <source>
        <dbReference type="RuleBase" id="RU003750"/>
    </source>
</evidence>